<name>A0A517RBL6_9PLAN</name>
<dbReference type="Proteomes" id="UP000317171">
    <property type="component" value="Chromosome"/>
</dbReference>
<gene>
    <name evidence="1" type="ORF">Pan241w_13150</name>
</gene>
<evidence type="ECO:0000313" key="2">
    <source>
        <dbReference type="Proteomes" id="UP000317171"/>
    </source>
</evidence>
<dbReference type="EMBL" id="CP036269">
    <property type="protein sequence ID" value="QDT41255.1"/>
    <property type="molecule type" value="Genomic_DNA"/>
</dbReference>
<proteinExistence type="predicted"/>
<keyword evidence="2" id="KW-1185">Reference proteome</keyword>
<dbReference type="KEGG" id="gaz:Pan241w_13150"/>
<dbReference type="AlphaFoldDB" id="A0A517RBL6"/>
<protein>
    <submittedName>
        <fullName evidence="1">Uncharacterized protein</fullName>
    </submittedName>
</protein>
<reference evidence="1 2" key="1">
    <citation type="submission" date="2019-02" db="EMBL/GenBank/DDBJ databases">
        <title>Deep-cultivation of Planctomycetes and their phenomic and genomic characterization uncovers novel biology.</title>
        <authorList>
            <person name="Wiegand S."/>
            <person name="Jogler M."/>
            <person name="Boedeker C."/>
            <person name="Pinto D."/>
            <person name="Vollmers J."/>
            <person name="Rivas-Marin E."/>
            <person name="Kohn T."/>
            <person name="Peeters S.H."/>
            <person name="Heuer A."/>
            <person name="Rast P."/>
            <person name="Oberbeckmann S."/>
            <person name="Bunk B."/>
            <person name="Jeske O."/>
            <person name="Meyerdierks A."/>
            <person name="Storesund J.E."/>
            <person name="Kallscheuer N."/>
            <person name="Luecker S."/>
            <person name="Lage O.M."/>
            <person name="Pohl T."/>
            <person name="Merkel B.J."/>
            <person name="Hornburger P."/>
            <person name="Mueller R.-W."/>
            <person name="Bruemmer F."/>
            <person name="Labrenz M."/>
            <person name="Spormann A.M."/>
            <person name="Op den Camp H."/>
            <person name="Overmann J."/>
            <person name="Amann R."/>
            <person name="Jetten M.S.M."/>
            <person name="Mascher T."/>
            <person name="Medema M.H."/>
            <person name="Devos D.P."/>
            <person name="Kaster A.-K."/>
            <person name="Ovreas L."/>
            <person name="Rohde M."/>
            <person name="Galperin M.Y."/>
            <person name="Jogler C."/>
        </authorList>
    </citation>
    <scope>NUCLEOTIDE SEQUENCE [LARGE SCALE GENOMIC DNA]</scope>
    <source>
        <strain evidence="1 2">Pan241w</strain>
    </source>
</reference>
<evidence type="ECO:0000313" key="1">
    <source>
        <dbReference type="EMBL" id="QDT41255.1"/>
    </source>
</evidence>
<accession>A0A517RBL6</accession>
<organism evidence="1 2">
    <name type="scientific">Gimesia alba</name>
    <dbReference type="NCBI Taxonomy" id="2527973"/>
    <lineage>
        <taxon>Bacteria</taxon>
        <taxon>Pseudomonadati</taxon>
        <taxon>Planctomycetota</taxon>
        <taxon>Planctomycetia</taxon>
        <taxon>Planctomycetales</taxon>
        <taxon>Planctomycetaceae</taxon>
        <taxon>Gimesia</taxon>
    </lineage>
</organism>
<sequence>MINVTLPPVSENHKADQDNNVLNRIIDNPNPEYRLSESVNKLLSLSGTGGSWWLKYYSGFPNPPPPGVLIVSVSPASTERENLPPNDS</sequence>